<gene>
    <name evidence="1" type="primary">ABSGL_01762.1 scaffold 2124</name>
</gene>
<organism evidence="1">
    <name type="scientific">Absidia glauca</name>
    <name type="common">Pin mould</name>
    <dbReference type="NCBI Taxonomy" id="4829"/>
    <lineage>
        <taxon>Eukaryota</taxon>
        <taxon>Fungi</taxon>
        <taxon>Fungi incertae sedis</taxon>
        <taxon>Mucoromycota</taxon>
        <taxon>Mucoromycotina</taxon>
        <taxon>Mucoromycetes</taxon>
        <taxon>Mucorales</taxon>
        <taxon>Cunninghamellaceae</taxon>
        <taxon>Absidia</taxon>
    </lineage>
</organism>
<protein>
    <submittedName>
        <fullName evidence="1">Uncharacterized protein</fullName>
    </submittedName>
</protein>
<accession>A0A163J025</accession>
<proteinExistence type="predicted"/>
<dbReference type="AlphaFoldDB" id="A0A163J025"/>
<evidence type="ECO:0000313" key="2">
    <source>
        <dbReference type="Proteomes" id="UP000078561"/>
    </source>
</evidence>
<reference evidence="1" key="1">
    <citation type="submission" date="2016-04" db="EMBL/GenBank/DDBJ databases">
        <authorList>
            <person name="Evans L.H."/>
            <person name="Alamgir A."/>
            <person name="Owens N."/>
            <person name="Weber N.D."/>
            <person name="Virtaneva K."/>
            <person name="Barbian K."/>
            <person name="Babar A."/>
            <person name="Rosenke K."/>
        </authorList>
    </citation>
    <scope>NUCLEOTIDE SEQUENCE [LARGE SCALE GENOMIC DNA]</scope>
    <source>
        <strain evidence="1">CBS 101.48</strain>
    </source>
</reference>
<dbReference type="Proteomes" id="UP000078561">
    <property type="component" value="Unassembled WGS sequence"/>
</dbReference>
<feature type="non-terminal residue" evidence="1">
    <location>
        <position position="95"/>
    </location>
</feature>
<keyword evidence="2" id="KW-1185">Reference proteome</keyword>
<dbReference type="InParanoid" id="A0A163J025"/>
<name>A0A163J025_ABSGL</name>
<sequence length="95" mass="11294">MMINWNAYVKANGGSEFDAMLDNLKRDKGKRKMDAPTIRPRKKMKKDYLIKTIKVSSNLLHQRWKGRLSEIMRTVSDTVFRLSYLLHQTLDEYMK</sequence>
<evidence type="ECO:0000313" key="1">
    <source>
        <dbReference type="EMBL" id="SAL96364.1"/>
    </source>
</evidence>
<dbReference type="EMBL" id="LT550940">
    <property type="protein sequence ID" value="SAL96364.1"/>
    <property type="molecule type" value="Genomic_DNA"/>
</dbReference>
<dbReference type="OrthoDB" id="2424936at2759"/>